<evidence type="ECO:0000256" key="1">
    <source>
        <dbReference type="SAM" id="MobiDB-lite"/>
    </source>
</evidence>
<name>A0AAW1PI76_9CHLO</name>
<feature type="chain" id="PRO_5044013512" evidence="2">
    <location>
        <begin position="21"/>
        <end position="123"/>
    </location>
</feature>
<gene>
    <name evidence="3" type="ORF">WJX73_002539</name>
</gene>
<evidence type="ECO:0000313" key="3">
    <source>
        <dbReference type="EMBL" id="KAK9809568.1"/>
    </source>
</evidence>
<reference evidence="3 4" key="1">
    <citation type="journal article" date="2024" name="Nat. Commun.">
        <title>Phylogenomics reveals the evolutionary origins of lichenization in chlorophyte algae.</title>
        <authorList>
            <person name="Puginier C."/>
            <person name="Libourel C."/>
            <person name="Otte J."/>
            <person name="Skaloud P."/>
            <person name="Haon M."/>
            <person name="Grisel S."/>
            <person name="Petersen M."/>
            <person name="Berrin J.G."/>
            <person name="Delaux P.M."/>
            <person name="Dal Grande F."/>
            <person name="Keller J."/>
        </authorList>
    </citation>
    <scope>NUCLEOTIDE SEQUENCE [LARGE SCALE GENOMIC DNA]</scope>
    <source>
        <strain evidence="3 4">SAG 2036</strain>
    </source>
</reference>
<proteinExistence type="predicted"/>
<accession>A0AAW1PI76</accession>
<dbReference type="EMBL" id="JALJOQ010000018">
    <property type="protein sequence ID" value="KAK9809568.1"/>
    <property type="molecule type" value="Genomic_DNA"/>
</dbReference>
<sequence length="123" mass="12487">MARTLTYALLGTAAIMLVIAQPLAAQETLSVTPPSPPPRHFGFWGSVAHPIQFFKYKFGGEKHKAATPPPAPKVQAAQTSQGSSTTGLADSQTSGSSAQPAALAAAQKASTASSANGTVAKLL</sequence>
<feature type="signal peptide" evidence="2">
    <location>
        <begin position="1"/>
        <end position="20"/>
    </location>
</feature>
<keyword evidence="2" id="KW-0732">Signal</keyword>
<organism evidence="3 4">
    <name type="scientific">Symbiochloris irregularis</name>
    <dbReference type="NCBI Taxonomy" id="706552"/>
    <lineage>
        <taxon>Eukaryota</taxon>
        <taxon>Viridiplantae</taxon>
        <taxon>Chlorophyta</taxon>
        <taxon>core chlorophytes</taxon>
        <taxon>Trebouxiophyceae</taxon>
        <taxon>Trebouxiales</taxon>
        <taxon>Trebouxiaceae</taxon>
        <taxon>Symbiochloris</taxon>
    </lineage>
</organism>
<comment type="caution">
    <text evidence="3">The sequence shown here is derived from an EMBL/GenBank/DDBJ whole genome shotgun (WGS) entry which is preliminary data.</text>
</comment>
<feature type="compositionally biased region" description="Polar residues" evidence="1">
    <location>
        <begin position="80"/>
        <end position="93"/>
    </location>
</feature>
<dbReference type="AlphaFoldDB" id="A0AAW1PI76"/>
<dbReference type="Proteomes" id="UP001465755">
    <property type="component" value="Unassembled WGS sequence"/>
</dbReference>
<feature type="compositionally biased region" description="Low complexity" evidence="1">
    <location>
        <begin position="94"/>
        <end position="115"/>
    </location>
</feature>
<evidence type="ECO:0000256" key="2">
    <source>
        <dbReference type="SAM" id="SignalP"/>
    </source>
</evidence>
<protein>
    <submittedName>
        <fullName evidence="3">Uncharacterized protein</fullName>
    </submittedName>
</protein>
<keyword evidence="4" id="KW-1185">Reference proteome</keyword>
<evidence type="ECO:0000313" key="4">
    <source>
        <dbReference type="Proteomes" id="UP001465755"/>
    </source>
</evidence>
<feature type="region of interest" description="Disordered" evidence="1">
    <location>
        <begin position="61"/>
        <end position="123"/>
    </location>
</feature>